<keyword evidence="8" id="KW-1185">Reference proteome</keyword>
<dbReference type="KEGG" id="sted:SPTER_05910"/>
<dbReference type="RefSeq" id="WP_144348981.1">
    <property type="nucleotide sequence ID" value="NZ_CP036259.1"/>
</dbReference>
<feature type="transmembrane region" description="Helical" evidence="5">
    <location>
        <begin position="100"/>
        <end position="118"/>
    </location>
</feature>
<name>A0A517DPT5_9FIRM</name>
<feature type="transmembrane region" description="Helical" evidence="5">
    <location>
        <begin position="20"/>
        <end position="44"/>
    </location>
</feature>
<evidence type="ECO:0000313" key="7">
    <source>
        <dbReference type="EMBL" id="QDR79318.1"/>
    </source>
</evidence>
<feature type="transmembrane region" description="Helical" evidence="5">
    <location>
        <begin position="156"/>
        <end position="183"/>
    </location>
</feature>
<evidence type="ECO:0000259" key="6">
    <source>
        <dbReference type="PROSITE" id="PS50928"/>
    </source>
</evidence>
<evidence type="ECO:0000256" key="5">
    <source>
        <dbReference type="RuleBase" id="RU363032"/>
    </source>
</evidence>
<dbReference type="AlphaFoldDB" id="A0A517DPT5"/>
<keyword evidence="2 5" id="KW-0812">Transmembrane</keyword>
<dbReference type="Gene3D" id="1.10.3720.10">
    <property type="entry name" value="MetI-like"/>
    <property type="match status" value="1"/>
</dbReference>
<organism evidence="7 8">
    <name type="scientific">Sporomusa termitida</name>
    <dbReference type="NCBI Taxonomy" id="2377"/>
    <lineage>
        <taxon>Bacteria</taxon>
        <taxon>Bacillati</taxon>
        <taxon>Bacillota</taxon>
        <taxon>Negativicutes</taxon>
        <taxon>Selenomonadales</taxon>
        <taxon>Sporomusaceae</taxon>
        <taxon>Sporomusa</taxon>
    </lineage>
</organism>
<evidence type="ECO:0000256" key="2">
    <source>
        <dbReference type="ARBA" id="ARBA00022692"/>
    </source>
</evidence>
<evidence type="ECO:0000256" key="4">
    <source>
        <dbReference type="ARBA" id="ARBA00023136"/>
    </source>
</evidence>
<dbReference type="GO" id="GO:0005886">
    <property type="term" value="C:plasma membrane"/>
    <property type="evidence" value="ECO:0007669"/>
    <property type="project" value="UniProtKB-SubCell"/>
</dbReference>
<feature type="transmembrane region" description="Helical" evidence="5">
    <location>
        <begin position="56"/>
        <end position="80"/>
    </location>
</feature>
<dbReference type="InterPro" id="IPR035906">
    <property type="entry name" value="MetI-like_sf"/>
</dbReference>
<evidence type="ECO:0000256" key="1">
    <source>
        <dbReference type="ARBA" id="ARBA00004141"/>
    </source>
</evidence>
<dbReference type="GO" id="GO:0006865">
    <property type="term" value="P:amino acid transport"/>
    <property type="evidence" value="ECO:0007669"/>
    <property type="project" value="TreeGrafter"/>
</dbReference>
<feature type="domain" description="ABC transmembrane type-1" evidence="6">
    <location>
        <begin position="21"/>
        <end position="222"/>
    </location>
</feature>
<dbReference type="OrthoDB" id="9787841at2"/>
<gene>
    <name evidence="7" type="primary">tcyM</name>
    <name evidence="7" type="ORF">SPTER_05910</name>
</gene>
<dbReference type="PANTHER" id="PTHR30614:SF43">
    <property type="entry name" value="L-CYSTINE TRANSPORT SYSTEM PERMEASE PROTEIN TCYM"/>
    <property type="match status" value="1"/>
</dbReference>
<dbReference type="Proteomes" id="UP000320776">
    <property type="component" value="Chromosome"/>
</dbReference>
<dbReference type="InterPro" id="IPR000515">
    <property type="entry name" value="MetI-like"/>
</dbReference>
<keyword evidence="4 5" id="KW-0472">Membrane</keyword>
<dbReference type="PANTHER" id="PTHR30614">
    <property type="entry name" value="MEMBRANE COMPONENT OF AMINO ACID ABC TRANSPORTER"/>
    <property type="match status" value="1"/>
</dbReference>
<accession>A0A517DPT5</accession>
<evidence type="ECO:0000256" key="3">
    <source>
        <dbReference type="ARBA" id="ARBA00022989"/>
    </source>
</evidence>
<dbReference type="GO" id="GO:0055085">
    <property type="term" value="P:transmembrane transport"/>
    <property type="evidence" value="ECO:0007669"/>
    <property type="project" value="InterPro"/>
</dbReference>
<sequence length="238" mass="25611">MGFQFDSSFLLFEIGIAIKYIPVVLLLSVVPLIIGLLLGTGIALTRLFKVHPLDKIFTVFVIFLRGVPLVLQLTILYLAVSLSIDSFAKTLGLPLSAKDLSYTLIAIVGLSINATVYLSEVMRTALQSVAAGQYEAAYSVGMTSGQMLRRIIIPQALPVAIPLIGSNFIGLIKGSAIASLISVVEIINATLYEASGNYKFLEAYVAAAIIYWFLCMLVERLVAFLEGRVGVYGKGGVV</sequence>
<dbReference type="PROSITE" id="PS50928">
    <property type="entry name" value="ABC_TM1"/>
    <property type="match status" value="1"/>
</dbReference>
<evidence type="ECO:0000313" key="8">
    <source>
        <dbReference type="Proteomes" id="UP000320776"/>
    </source>
</evidence>
<dbReference type="SUPFAM" id="SSF161098">
    <property type="entry name" value="MetI-like"/>
    <property type="match status" value="1"/>
</dbReference>
<keyword evidence="5" id="KW-0813">Transport</keyword>
<dbReference type="EMBL" id="CP036259">
    <property type="protein sequence ID" value="QDR79318.1"/>
    <property type="molecule type" value="Genomic_DNA"/>
</dbReference>
<dbReference type="InterPro" id="IPR043429">
    <property type="entry name" value="ArtM/GltK/GlnP/TcyL/YhdX-like"/>
</dbReference>
<reference evidence="7 8" key="1">
    <citation type="submission" date="2019-02" db="EMBL/GenBank/DDBJ databases">
        <title>Closed genome of Sporomusa termitida DSM 4440.</title>
        <authorList>
            <person name="Poehlein A."/>
            <person name="Daniel R."/>
        </authorList>
    </citation>
    <scope>NUCLEOTIDE SEQUENCE [LARGE SCALE GENOMIC DNA]</scope>
    <source>
        <strain evidence="7 8">DSM 4440</strain>
    </source>
</reference>
<comment type="subcellular location">
    <subcellularLocation>
        <location evidence="5">Cell membrane</location>
        <topology evidence="5">Multi-pass membrane protein</topology>
    </subcellularLocation>
    <subcellularLocation>
        <location evidence="1">Membrane</location>
        <topology evidence="1">Multi-pass membrane protein</topology>
    </subcellularLocation>
</comment>
<proteinExistence type="inferred from homology"/>
<feature type="transmembrane region" description="Helical" evidence="5">
    <location>
        <begin position="203"/>
        <end position="225"/>
    </location>
</feature>
<protein>
    <submittedName>
        <fullName evidence="7">L-cystine transport system permease protein TcyM</fullName>
    </submittedName>
</protein>
<comment type="similarity">
    <text evidence="5">Belongs to the binding-protein-dependent transport system permease family.</text>
</comment>
<dbReference type="CDD" id="cd06261">
    <property type="entry name" value="TM_PBP2"/>
    <property type="match status" value="1"/>
</dbReference>
<keyword evidence="3 5" id="KW-1133">Transmembrane helix</keyword>
<dbReference type="Pfam" id="PF00528">
    <property type="entry name" value="BPD_transp_1"/>
    <property type="match status" value="1"/>
</dbReference>